<keyword evidence="4" id="KW-1185">Reference proteome</keyword>
<dbReference type="Pfam" id="PF07715">
    <property type="entry name" value="Plug"/>
    <property type="match status" value="1"/>
</dbReference>
<dbReference type="InterPro" id="IPR012910">
    <property type="entry name" value="Plug_dom"/>
</dbReference>
<reference evidence="3 4" key="1">
    <citation type="submission" date="2019-08" db="EMBL/GenBank/DDBJ databases">
        <title>Lewinella sp. strain SSH13 Genome sequencing and assembly.</title>
        <authorList>
            <person name="Kim I."/>
        </authorList>
    </citation>
    <scope>NUCLEOTIDE SEQUENCE [LARGE SCALE GENOMIC DNA]</scope>
    <source>
        <strain evidence="3 4">SSH13</strain>
    </source>
</reference>
<dbReference type="OrthoDB" id="1040521at2"/>
<evidence type="ECO:0000313" key="4">
    <source>
        <dbReference type="Proteomes" id="UP000321907"/>
    </source>
</evidence>
<sequence>MRLSIFALLLLLCTCVSAQTAGMEMQVRTNSALPASTSPLLVVDGQTISEGSINEVDPSDIASVSVYKDEKATNLYGIRARNGVVVIVTKSGNFTRPDYTLSPDQIPADLFTRYAELNFAEGEQVVYLLDGKPTALKRLRKMDTSMIDSIRVYKGAEKADRIGHAGKGIVVSIKLL</sequence>
<protein>
    <recommendedName>
        <fullName evidence="2">TonB-dependent receptor plug domain-containing protein</fullName>
    </recommendedName>
</protein>
<dbReference type="InterPro" id="IPR037066">
    <property type="entry name" value="Plug_dom_sf"/>
</dbReference>
<name>A0A5C7FVU4_9BACT</name>
<dbReference type="EMBL" id="VOXD01000012">
    <property type="protein sequence ID" value="TXF89717.1"/>
    <property type="molecule type" value="Genomic_DNA"/>
</dbReference>
<dbReference type="SUPFAM" id="SSF56935">
    <property type="entry name" value="Porins"/>
    <property type="match status" value="1"/>
</dbReference>
<feature type="chain" id="PRO_5022792716" description="TonB-dependent receptor plug domain-containing protein" evidence="1">
    <location>
        <begin position="19"/>
        <end position="176"/>
    </location>
</feature>
<keyword evidence="1" id="KW-0732">Signal</keyword>
<feature type="domain" description="TonB-dependent receptor plug" evidence="2">
    <location>
        <begin position="37"/>
        <end position="84"/>
    </location>
</feature>
<feature type="signal peptide" evidence="1">
    <location>
        <begin position="1"/>
        <end position="18"/>
    </location>
</feature>
<dbReference type="RefSeq" id="WP_147930547.1">
    <property type="nucleotide sequence ID" value="NZ_VOXD01000012.1"/>
</dbReference>
<dbReference type="AlphaFoldDB" id="A0A5C7FVU4"/>
<comment type="caution">
    <text evidence="3">The sequence shown here is derived from an EMBL/GenBank/DDBJ whole genome shotgun (WGS) entry which is preliminary data.</text>
</comment>
<evidence type="ECO:0000259" key="2">
    <source>
        <dbReference type="Pfam" id="PF07715"/>
    </source>
</evidence>
<organism evidence="3 4">
    <name type="scientific">Neolewinella aurantiaca</name>
    <dbReference type="NCBI Taxonomy" id="2602767"/>
    <lineage>
        <taxon>Bacteria</taxon>
        <taxon>Pseudomonadati</taxon>
        <taxon>Bacteroidota</taxon>
        <taxon>Saprospiria</taxon>
        <taxon>Saprospirales</taxon>
        <taxon>Lewinellaceae</taxon>
        <taxon>Neolewinella</taxon>
    </lineage>
</organism>
<dbReference type="Gene3D" id="2.170.130.10">
    <property type="entry name" value="TonB-dependent receptor, plug domain"/>
    <property type="match status" value="1"/>
</dbReference>
<evidence type="ECO:0000256" key="1">
    <source>
        <dbReference type="SAM" id="SignalP"/>
    </source>
</evidence>
<evidence type="ECO:0000313" key="3">
    <source>
        <dbReference type="EMBL" id="TXF89717.1"/>
    </source>
</evidence>
<proteinExistence type="predicted"/>
<gene>
    <name evidence="3" type="ORF">FUA23_09725</name>
</gene>
<dbReference type="Proteomes" id="UP000321907">
    <property type="component" value="Unassembled WGS sequence"/>
</dbReference>
<accession>A0A5C7FVU4</accession>